<dbReference type="InterPro" id="IPR030231">
    <property type="entry name" value="Gpn2"/>
</dbReference>
<evidence type="ECO:0000256" key="2">
    <source>
        <dbReference type="ARBA" id="ARBA00022741"/>
    </source>
</evidence>
<keyword evidence="2 5" id="KW-0547">Nucleotide-binding</keyword>
<dbReference type="Gene3D" id="3.40.50.300">
    <property type="entry name" value="P-loop containing nucleotide triphosphate hydrolases"/>
    <property type="match status" value="1"/>
</dbReference>
<dbReference type="GO" id="GO:0005737">
    <property type="term" value="C:cytoplasm"/>
    <property type="evidence" value="ECO:0007669"/>
    <property type="project" value="TreeGrafter"/>
</dbReference>
<dbReference type="GO" id="GO:0006606">
    <property type="term" value="P:protein import into nucleus"/>
    <property type="evidence" value="ECO:0007669"/>
    <property type="project" value="EnsemblFungi"/>
</dbReference>
<name>A0A1U7LGU6_NEOID</name>
<dbReference type="Proteomes" id="UP000186594">
    <property type="component" value="Unassembled WGS sequence"/>
</dbReference>
<evidence type="ECO:0000256" key="4">
    <source>
        <dbReference type="ARBA" id="ARBA00023134"/>
    </source>
</evidence>
<dbReference type="CDD" id="cd17871">
    <property type="entry name" value="GPN2"/>
    <property type="match status" value="1"/>
</dbReference>
<dbReference type="OMA" id="ATHNYFL"/>
<dbReference type="STRING" id="1198029.A0A1U7LGU6"/>
<dbReference type="GO" id="GO:0034087">
    <property type="term" value="P:establishment of mitotic sister chromatid cohesion"/>
    <property type="evidence" value="ECO:0007669"/>
    <property type="project" value="EnsemblFungi"/>
</dbReference>
<dbReference type="InterPro" id="IPR004130">
    <property type="entry name" value="Gpn"/>
</dbReference>
<reference evidence="6 7" key="1">
    <citation type="submission" date="2016-04" db="EMBL/GenBank/DDBJ databases">
        <title>Evolutionary innovation and constraint leading to complex multicellularity in the Ascomycota.</title>
        <authorList>
            <person name="Cisse O."/>
            <person name="Nguyen A."/>
            <person name="Hewitt D.A."/>
            <person name="Jedd G."/>
            <person name="Stajich J.E."/>
        </authorList>
    </citation>
    <scope>NUCLEOTIDE SEQUENCE [LARGE SCALE GENOMIC DNA]</scope>
    <source>
        <strain evidence="6 7">DAH-3</strain>
    </source>
</reference>
<sequence length="308" mass="34778">MAAVIVIGPPGSGKSTFCWGAYQLLSAVGRRCVVANIDPANDRVPYPCDINIQELVTLDEIMSREELGPNGGVIYALETLEENFEWLENKLKPLKDSFVLFDCPGQVELFTHHDSLRRILFRIEKLGRRPVIVHLVDAHYCTDAAKYISVLLLSLRAMLQLDLPHINVLSKVDTLRQYGKLDFNLDFYTEVQDLSYLLPVLERDPRMTKYTALNAAVCTMIEDFGLVGFETLCVEDKESMMRLLQTIDRVGGFNFGLTEISGDEVWAQATRGGWHHTMDAMDVQERWVDAVEEFDAAQVTAWKEEAAG</sequence>
<evidence type="ECO:0000313" key="7">
    <source>
        <dbReference type="Proteomes" id="UP000186594"/>
    </source>
</evidence>
<accession>A0A1U7LGU6</accession>
<dbReference type="FunFam" id="3.40.50.300:FF:000338">
    <property type="entry name" value="GPN-loop GTPase 2"/>
    <property type="match status" value="1"/>
</dbReference>
<evidence type="ECO:0000313" key="6">
    <source>
        <dbReference type="EMBL" id="OLL21848.1"/>
    </source>
</evidence>
<dbReference type="Pfam" id="PF03029">
    <property type="entry name" value="ATP_bind_1"/>
    <property type="match status" value="1"/>
</dbReference>
<dbReference type="SUPFAM" id="SSF52540">
    <property type="entry name" value="P-loop containing nucleoside triphosphate hydrolases"/>
    <property type="match status" value="1"/>
</dbReference>
<dbReference type="GO" id="GO:0003924">
    <property type="term" value="F:GTPase activity"/>
    <property type="evidence" value="ECO:0007669"/>
    <property type="project" value="TreeGrafter"/>
</dbReference>
<keyword evidence="3 5" id="KW-0378">Hydrolase</keyword>
<evidence type="ECO:0000256" key="5">
    <source>
        <dbReference type="RuleBase" id="RU365059"/>
    </source>
</evidence>
<dbReference type="InterPro" id="IPR027417">
    <property type="entry name" value="P-loop_NTPase"/>
</dbReference>
<comment type="similarity">
    <text evidence="1 5">Belongs to the GPN-loop GTPase family.</text>
</comment>
<gene>
    <name evidence="6" type="ORF">NEOLI_000451</name>
</gene>
<comment type="subunit">
    <text evidence="5">Binds to RNA polymerase II (RNAPII).</text>
</comment>
<dbReference type="PANTHER" id="PTHR21231:SF3">
    <property type="entry name" value="GPN-LOOP GTPASE 2"/>
    <property type="match status" value="1"/>
</dbReference>
<evidence type="ECO:0000256" key="3">
    <source>
        <dbReference type="ARBA" id="ARBA00022801"/>
    </source>
</evidence>
<dbReference type="EMBL" id="LXFE01004217">
    <property type="protein sequence ID" value="OLL21848.1"/>
    <property type="molecule type" value="Genomic_DNA"/>
</dbReference>
<protein>
    <recommendedName>
        <fullName evidence="5">GPN-loop GTPase 2</fullName>
    </recommendedName>
</protein>
<dbReference type="AlphaFoldDB" id="A0A1U7LGU6"/>
<dbReference type="PANTHER" id="PTHR21231">
    <property type="entry name" value="XPA-BINDING PROTEIN 1-RELATED"/>
    <property type="match status" value="1"/>
</dbReference>
<dbReference type="GO" id="GO:0005525">
    <property type="term" value="F:GTP binding"/>
    <property type="evidence" value="ECO:0007669"/>
    <property type="project" value="UniProtKB-KW"/>
</dbReference>
<keyword evidence="4 5" id="KW-0342">GTP-binding</keyword>
<evidence type="ECO:0000256" key="1">
    <source>
        <dbReference type="ARBA" id="ARBA00005290"/>
    </source>
</evidence>
<organism evidence="6 7">
    <name type="scientific">Neolecta irregularis (strain DAH-3)</name>
    <dbReference type="NCBI Taxonomy" id="1198029"/>
    <lineage>
        <taxon>Eukaryota</taxon>
        <taxon>Fungi</taxon>
        <taxon>Dikarya</taxon>
        <taxon>Ascomycota</taxon>
        <taxon>Taphrinomycotina</taxon>
        <taxon>Neolectales</taxon>
        <taxon>Neolectaceae</taxon>
        <taxon>Neolecta</taxon>
    </lineage>
</organism>
<keyword evidence="7" id="KW-1185">Reference proteome</keyword>
<comment type="function">
    <text evidence="5">Small GTPase required for proper localization of RNA polymerase II and III (RNAPII and RNAPIII). May act at an RNAP assembly step prior to nuclear import.</text>
</comment>
<dbReference type="OrthoDB" id="5839at2759"/>
<proteinExistence type="inferred from homology"/>
<comment type="caution">
    <text evidence="6">The sequence shown here is derived from an EMBL/GenBank/DDBJ whole genome shotgun (WGS) entry which is preliminary data.</text>
</comment>